<reference evidence="1 2" key="1">
    <citation type="submission" date="2023-04" db="EMBL/GenBank/DDBJ databases">
        <title>Jannaschia ovalis sp. nov., a marine bacterium isolated from sea tidal flat.</title>
        <authorList>
            <person name="Kwon D.Y."/>
            <person name="Kim J.-J."/>
        </authorList>
    </citation>
    <scope>NUCLEOTIDE SEQUENCE [LARGE SCALE GENOMIC DNA]</scope>
    <source>
        <strain evidence="1 2">GRR-S6-38</strain>
    </source>
</reference>
<keyword evidence="2" id="KW-1185">Reference proteome</keyword>
<dbReference type="RefSeq" id="WP_279965126.1">
    <property type="nucleotide sequence ID" value="NZ_CP122537.1"/>
</dbReference>
<name>A0ABY8LDL5_9RHOB</name>
<dbReference type="EMBL" id="CP122537">
    <property type="protein sequence ID" value="WGH78375.1"/>
    <property type="molecule type" value="Genomic_DNA"/>
</dbReference>
<gene>
    <name evidence="1" type="ORF">P8627_15330</name>
</gene>
<sequence length="47" mass="5135">MTNPIALALGLIVLAVFAADAAFNGAMLLTFLGQQLIRVTEWVAFWR</sequence>
<evidence type="ECO:0000313" key="1">
    <source>
        <dbReference type="EMBL" id="WGH78375.1"/>
    </source>
</evidence>
<protein>
    <recommendedName>
        <fullName evidence="3">Glyceraldehyde-3-phosphate dehydrogenase</fullName>
    </recommendedName>
</protein>
<organism evidence="1 2">
    <name type="scientific">Jannaschia ovalis</name>
    <dbReference type="NCBI Taxonomy" id="3038773"/>
    <lineage>
        <taxon>Bacteria</taxon>
        <taxon>Pseudomonadati</taxon>
        <taxon>Pseudomonadota</taxon>
        <taxon>Alphaproteobacteria</taxon>
        <taxon>Rhodobacterales</taxon>
        <taxon>Roseobacteraceae</taxon>
        <taxon>Jannaschia</taxon>
    </lineage>
</organism>
<accession>A0ABY8LDL5</accession>
<dbReference type="Proteomes" id="UP001243420">
    <property type="component" value="Chromosome"/>
</dbReference>
<proteinExistence type="predicted"/>
<evidence type="ECO:0008006" key="3">
    <source>
        <dbReference type="Google" id="ProtNLM"/>
    </source>
</evidence>
<evidence type="ECO:0000313" key="2">
    <source>
        <dbReference type="Proteomes" id="UP001243420"/>
    </source>
</evidence>